<accession>A0ACC1T8H2</accession>
<reference evidence="1" key="1">
    <citation type="submission" date="2022-07" db="EMBL/GenBank/DDBJ databases">
        <title>Genome Sequence of Phlebia brevispora.</title>
        <authorList>
            <person name="Buettner E."/>
        </authorList>
    </citation>
    <scope>NUCLEOTIDE SEQUENCE</scope>
    <source>
        <strain evidence="1">MPL23</strain>
    </source>
</reference>
<dbReference type="Proteomes" id="UP001148662">
    <property type="component" value="Unassembled WGS sequence"/>
</dbReference>
<evidence type="ECO:0000313" key="2">
    <source>
        <dbReference type="Proteomes" id="UP001148662"/>
    </source>
</evidence>
<proteinExistence type="predicted"/>
<keyword evidence="2" id="KW-1185">Reference proteome</keyword>
<gene>
    <name evidence="1" type="ORF">NM688_g2715</name>
</gene>
<dbReference type="EMBL" id="JANHOG010000357">
    <property type="protein sequence ID" value="KAJ3555182.1"/>
    <property type="molecule type" value="Genomic_DNA"/>
</dbReference>
<name>A0ACC1T8H2_9APHY</name>
<organism evidence="1 2">
    <name type="scientific">Phlebia brevispora</name>
    <dbReference type="NCBI Taxonomy" id="194682"/>
    <lineage>
        <taxon>Eukaryota</taxon>
        <taxon>Fungi</taxon>
        <taxon>Dikarya</taxon>
        <taxon>Basidiomycota</taxon>
        <taxon>Agaricomycotina</taxon>
        <taxon>Agaricomycetes</taxon>
        <taxon>Polyporales</taxon>
        <taxon>Meruliaceae</taxon>
        <taxon>Phlebia</taxon>
    </lineage>
</organism>
<evidence type="ECO:0000313" key="1">
    <source>
        <dbReference type="EMBL" id="KAJ3555182.1"/>
    </source>
</evidence>
<sequence>MSVFVSFLVVSGRAMRSKELACSYDMMVYSAYQGAKGVGSRGHRPHCFSASSELSLQTLPAVGQLHRAPAACAPRRMGPTSWFSYICTPGELLVDERGGCIANGRSAASGSRAFLSSFAIRLQHATPLCCAMQCTPGELLIAELGGRITNGGFCSRACTLERPRDFSSTFIPSVLIQARALHFQYRRLSVPEDLHLLLMGVAANEATPHELGNFVVACDHPPNPRFAQSSGYPTSETTLGGQHSLPPPQTPDLTFAGITSHAHDNSAYGELHQSALSTDYSVQNLYSTTRTPDPQRSLAGAAFCPNFADMGWGQNDLQDIHCAELWRYSHQEATVQEQHCHYMSLSAPNLADTDIVYGDFGFHAAHQVSLDVSSLYSRSKLSFSPLPAEPTTDAIHMEVVPVGSALPDTQYPPQTTVEASCDATCNTNASDLDINQPWHGHGEGLCPLDEPAGEPTFTRLTSSFDALILVHFAIHLAVLYSCPAKQNSTCAFTLLANIAPTSNSSSGDVSLIPEQLDDAAAVSRDLMEFPRPPGQIEHSEEAPSGTGQSAPIHDLVSASTSRSPGVDLSIRKICSYLALRLELEKPFTDLHTYEKRSGVVYILGLEAYALWLRQRLMSANITPPDFKPMYTRSRLSHGIVKASSSSFYYFIISFMEDWYKSNQYALQTLQNEENHLVSST</sequence>
<comment type="caution">
    <text evidence="1">The sequence shown here is derived from an EMBL/GenBank/DDBJ whole genome shotgun (WGS) entry which is preliminary data.</text>
</comment>
<protein>
    <submittedName>
        <fullName evidence="1">Uncharacterized protein</fullName>
    </submittedName>
</protein>